<evidence type="ECO:0000313" key="3">
    <source>
        <dbReference type="Proteomes" id="UP001597024"/>
    </source>
</evidence>
<feature type="region of interest" description="Disordered" evidence="1">
    <location>
        <begin position="83"/>
        <end position="108"/>
    </location>
</feature>
<comment type="caution">
    <text evidence="2">The sequence shown here is derived from an EMBL/GenBank/DDBJ whole genome shotgun (WGS) entry which is preliminary data.</text>
</comment>
<sequence length="108" mass="12635">MTASTDLYRAMAALVADLDGQHRRERAAYEQGYRDGHRSGWEIGYGHAHHEMADRWARLATHVRELARTRPYGELDQRRWDGHRADFARPRPTDRQRLRLAAQARRSA</sequence>
<evidence type="ECO:0000313" key="2">
    <source>
        <dbReference type="EMBL" id="MFD0884056.1"/>
    </source>
</evidence>
<feature type="compositionally biased region" description="Basic and acidic residues" evidence="1">
    <location>
        <begin position="83"/>
        <end position="97"/>
    </location>
</feature>
<gene>
    <name evidence="2" type="ORF">ACFQ08_05740</name>
</gene>
<proteinExistence type="predicted"/>
<dbReference type="EMBL" id="JBHTHX010000108">
    <property type="protein sequence ID" value="MFD0884056.1"/>
    <property type="molecule type" value="Genomic_DNA"/>
</dbReference>
<evidence type="ECO:0000256" key="1">
    <source>
        <dbReference type="SAM" id="MobiDB-lite"/>
    </source>
</evidence>
<name>A0ABW3DL39_9ACTN</name>
<keyword evidence="3" id="KW-1185">Reference proteome</keyword>
<feature type="compositionally biased region" description="Low complexity" evidence="1">
    <location>
        <begin position="99"/>
        <end position="108"/>
    </location>
</feature>
<reference evidence="3" key="1">
    <citation type="journal article" date="2019" name="Int. J. Syst. Evol. Microbiol.">
        <title>The Global Catalogue of Microorganisms (GCM) 10K type strain sequencing project: providing services to taxonomists for standard genome sequencing and annotation.</title>
        <authorList>
            <consortium name="The Broad Institute Genomics Platform"/>
            <consortium name="The Broad Institute Genome Sequencing Center for Infectious Disease"/>
            <person name="Wu L."/>
            <person name="Ma J."/>
        </authorList>
    </citation>
    <scope>NUCLEOTIDE SEQUENCE [LARGE SCALE GENOMIC DNA]</scope>
    <source>
        <strain evidence="3">CCUG 62974</strain>
    </source>
</reference>
<protein>
    <submittedName>
        <fullName evidence="2">Uncharacterized protein</fullName>
    </submittedName>
</protein>
<dbReference type="Proteomes" id="UP001597024">
    <property type="component" value="Unassembled WGS sequence"/>
</dbReference>
<organism evidence="2 3">
    <name type="scientific">Streptosporangium algeriense</name>
    <dbReference type="NCBI Taxonomy" id="1682748"/>
    <lineage>
        <taxon>Bacteria</taxon>
        <taxon>Bacillati</taxon>
        <taxon>Actinomycetota</taxon>
        <taxon>Actinomycetes</taxon>
        <taxon>Streptosporangiales</taxon>
        <taxon>Streptosporangiaceae</taxon>
        <taxon>Streptosporangium</taxon>
    </lineage>
</organism>
<accession>A0ABW3DL39</accession>